<dbReference type="Proteomes" id="UP001202328">
    <property type="component" value="Unassembled WGS sequence"/>
</dbReference>
<feature type="region of interest" description="Disordered" evidence="5">
    <location>
        <begin position="1"/>
        <end position="163"/>
    </location>
</feature>
<feature type="region of interest" description="Disordered" evidence="5">
    <location>
        <begin position="612"/>
        <end position="634"/>
    </location>
</feature>
<proteinExistence type="inferred from homology"/>
<dbReference type="Pfam" id="PF10539">
    <property type="entry name" value="Dev_Cell_Death"/>
    <property type="match status" value="1"/>
</dbReference>
<dbReference type="GO" id="GO:0005840">
    <property type="term" value="C:ribosome"/>
    <property type="evidence" value="ECO:0007669"/>
    <property type="project" value="UniProtKB-KW"/>
</dbReference>
<dbReference type="GO" id="GO:0006412">
    <property type="term" value="P:translation"/>
    <property type="evidence" value="ECO:0007669"/>
    <property type="project" value="InterPro"/>
</dbReference>
<feature type="region of interest" description="Disordered" evidence="5">
    <location>
        <begin position="517"/>
        <end position="576"/>
    </location>
</feature>
<feature type="region of interest" description="Disordered" evidence="5">
    <location>
        <begin position="324"/>
        <end position="376"/>
    </location>
</feature>
<feature type="compositionally biased region" description="Low complexity" evidence="5">
    <location>
        <begin position="57"/>
        <end position="67"/>
    </location>
</feature>
<dbReference type="AlphaFoldDB" id="A0AAD4T587"/>
<dbReference type="GO" id="GO:0003735">
    <property type="term" value="F:structural constituent of ribosome"/>
    <property type="evidence" value="ECO:0007669"/>
    <property type="project" value="InterPro"/>
</dbReference>
<feature type="compositionally biased region" description="Basic residues" evidence="5">
    <location>
        <begin position="1"/>
        <end position="10"/>
    </location>
</feature>
<sequence length="766" mass="88033">MAPRKNKKRAANAVEASFAPSSSSVAETSKSLKPEPKIMKKPSNQNSAKEIIKTTSEVEASSLPSSSGKENSKIVKPVTKIVKKSQNQNFARISRKNHMSQAQDKSKDDKKNGQEANKELSSTEINDEKNTKSSERSEKKDDNNEEKSEKRQRDHKDKEKLGGMIMMCNSKTKPDCFRFKVMGVSLIKKELVLAIKPGLKLFLFDFDLKLLYGIYKASSVGGMKLEPKAFDGAFPVQVRFKVLKDCIPLPEDVFKKAIRFRGKHSDKKFQTELTVQQVKKLTDLFKPLQQQQSIPRSYGRHVSPIRTDHSVRMPTVYRRETYKNRREPHIDRERFTRDRYSPREERIHHRPAEQERERFSRHRGSPPRESTYSRLQKKSDDALFLSEKDYRTYGLGRAEHARRSPVRVPSLDQYRDDRHGVQLHNHPSSHIPRDALPLHREEVPSDPLLFSEKAYHTYGLRVPAQSVPSVSDPRSLPLDVYSRDSNYTYGHNASSSDPYALPLKREAVPSDPYALPLRREAVPSDPYALPPRRESSPSDPYALPLRREAVPSDPYALPPRREAVPSDPYALPPRREAVPSDPYVPLPLRREAVPSDPYIPLPLRREAVPSDPYLPLPRRETHLPNYDYNAPPQRRLTGDEERLERLYPPYAPHMLPDYNRRQHLVHGADHAAGTISPHNNFSFRPQLLSENPRAENNMPKQINEIKDFLLTARRKDARSVRIKKSKDVVKFKVRCSKYLYTLCVFDQEKAEKLKQSLPPGLSVQDI</sequence>
<gene>
    <name evidence="7" type="ORF">MKW98_009195</name>
</gene>
<keyword evidence="2 4" id="KW-0689">Ribosomal protein</keyword>
<evidence type="ECO:0000256" key="2">
    <source>
        <dbReference type="ARBA" id="ARBA00022980"/>
    </source>
</evidence>
<evidence type="ECO:0000313" key="8">
    <source>
        <dbReference type="Proteomes" id="UP001202328"/>
    </source>
</evidence>
<dbReference type="InterPro" id="IPR038464">
    <property type="entry name" value="Ribosomal_eL38_sf"/>
</dbReference>
<evidence type="ECO:0000256" key="4">
    <source>
        <dbReference type="RuleBase" id="RU003445"/>
    </source>
</evidence>
<dbReference type="Gene3D" id="3.30.720.90">
    <property type="match status" value="1"/>
</dbReference>
<reference evidence="7" key="1">
    <citation type="submission" date="2022-04" db="EMBL/GenBank/DDBJ databases">
        <title>A functionally conserved STORR gene fusion in Papaver species that diverged 16.8 million years ago.</title>
        <authorList>
            <person name="Catania T."/>
        </authorList>
    </citation>
    <scope>NUCLEOTIDE SEQUENCE</scope>
    <source>
        <strain evidence="7">S-188037</strain>
    </source>
</reference>
<dbReference type="InterPro" id="IPR013989">
    <property type="entry name" value="Dev_and_cell_death_domain"/>
</dbReference>
<keyword evidence="8" id="KW-1185">Reference proteome</keyword>
<evidence type="ECO:0000313" key="7">
    <source>
        <dbReference type="EMBL" id="KAI3941125.1"/>
    </source>
</evidence>
<protein>
    <recommendedName>
        <fullName evidence="6">DCD domain-containing protein</fullName>
    </recommendedName>
</protein>
<organism evidence="7 8">
    <name type="scientific">Papaver atlanticum</name>
    <dbReference type="NCBI Taxonomy" id="357466"/>
    <lineage>
        <taxon>Eukaryota</taxon>
        <taxon>Viridiplantae</taxon>
        <taxon>Streptophyta</taxon>
        <taxon>Embryophyta</taxon>
        <taxon>Tracheophyta</taxon>
        <taxon>Spermatophyta</taxon>
        <taxon>Magnoliopsida</taxon>
        <taxon>Ranunculales</taxon>
        <taxon>Papaveraceae</taxon>
        <taxon>Papaveroideae</taxon>
        <taxon>Papaver</taxon>
    </lineage>
</organism>
<feature type="compositionally biased region" description="Basic and acidic residues" evidence="5">
    <location>
        <begin position="104"/>
        <end position="118"/>
    </location>
</feature>
<feature type="compositionally biased region" description="Basic and acidic residues" evidence="5">
    <location>
        <begin position="126"/>
        <end position="161"/>
    </location>
</feature>
<dbReference type="PANTHER" id="PTHR46444">
    <property type="entry name" value="DCD (DEVELOPMENT AND CELL DEATH) DOMAIN PROTEIN-RELATED"/>
    <property type="match status" value="1"/>
</dbReference>
<feature type="compositionally biased region" description="Polar residues" evidence="5">
    <location>
        <begin position="19"/>
        <end position="29"/>
    </location>
</feature>
<dbReference type="SMART" id="SM00767">
    <property type="entry name" value="DCD"/>
    <property type="match status" value="1"/>
</dbReference>
<evidence type="ECO:0000256" key="3">
    <source>
        <dbReference type="ARBA" id="ARBA00023274"/>
    </source>
</evidence>
<evidence type="ECO:0000256" key="1">
    <source>
        <dbReference type="ARBA" id="ARBA00007803"/>
    </source>
</evidence>
<dbReference type="FunFam" id="3.30.720.90:FF:000001">
    <property type="entry name" value="60S ribosomal protein L38"/>
    <property type="match status" value="1"/>
</dbReference>
<evidence type="ECO:0000259" key="6">
    <source>
        <dbReference type="PROSITE" id="PS51222"/>
    </source>
</evidence>
<dbReference type="InterPro" id="IPR002675">
    <property type="entry name" value="Ribosomal_eL38"/>
</dbReference>
<accession>A0AAD4T587</accession>
<evidence type="ECO:0000256" key="5">
    <source>
        <dbReference type="SAM" id="MobiDB-lite"/>
    </source>
</evidence>
<dbReference type="GO" id="GO:1990904">
    <property type="term" value="C:ribonucleoprotein complex"/>
    <property type="evidence" value="ECO:0007669"/>
    <property type="project" value="UniProtKB-KW"/>
</dbReference>
<feature type="compositionally biased region" description="Basic and acidic residues" evidence="5">
    <location>
        <begin position="324"/>
        <end position="358"/>
    </location>
</feature>
<name>A0AAD4T587_9MAGN</name>
<keyword evidence="3 4" id="KW-0687">Ribonucleoprotein</keyword>
<comment type="caution">
    <text evidence="7">The sequence shown here is derived from an EMBL/GenBank/DDBJ whole genome shotgun (WGS) entry which is preliminary data.</text>
</comment>
<dbReference type="PROSITE" id="PS51222">
    <property type="entry name" value="DCD"/>
    <property type="match status" value="1"/>
</dbReference>
<dbReference type="EMBL" id="JAJJMB010004944">
    <property type="protein sequence ID" value="KAI3941125.1"/>
    <property type="molecule type" value="Genomic_DNA"/>
</dbReference>
<dbReference type="Pfam" id="PF01781">
    <property type="entry name" value="Ribosomal_L38e"/>
    <property type="match status" value="1"/>
</dbReference>
<feature type="domain" description="DCD" evidence="6">
    <location>
        <begin position="159"/>
        <end position="287"/>
    </location>
</feature>
<dbReference type="PANTHER" id="PTHR46444:SF3">
    <property type="entry name" value="DCD (DEVELOPMENT AND CELL DEATH) DOMAIN PROTEIN"/>
    <property type="match status" value="1"/>
</dbReference>
<comment type="similarity">
    <text evidence="1 4">Belongs to the eukaryotic ribosomal protein eL38 family.</text>
</comment>